<dbReference type="Gene3D" id="3.10.290.10">
    <property type="entry name" value="RNA-binding S4 domain"/>
    <property type="match status" value="1"/>
</dbReference>
<dbReference type="GO" id="GO:0003723">
    <property type="term" value="F:RNA binding"/>
    <property type="evidence" value="ECO:0007669"/>
    <property type="project" value="UniProtKB-KW"/>
</dbReference>
<sequence>MINTRRIKFYSINNNDSRDGIMNQFKANQNDDNQTLFKFLKKNYKTTPLSVIYKWLRKGDIKINDKRIKDKDYIIKTNDVIVVYDNNKPVLRDEFKKINDYEIDVIYEDDNLLIVKKPFNLEVHSPVKVSMDDIVKNYLFDTKQYNPVEENSYVISHVHRLDKLTSGLIMYAKNKNTHDILVEAIQDKDRIEKYYRCRIDIPVTESLTAKGWIKYDPIIQKSVFSEEFKSDYKEATTIFNVVSLDVTNEQTELEVQILTGRKHQIRATLEYFGAPIINDFRYSGRIINNEKMIYLFANKLVFNGFEGNLENLNGKIIEINPTW</sequence>
<dbReference type="InterPro" id="IPR006145">
    <property type="entry name" value="PsdUridine_synth_RsuA/RluA"/>
</dbReference>
<dbReference type="AlphaFoldDB" id="A0A249SPC6"/>
<evidence type="ECO:0000259" key="7">
    <source>
        <dbReference type="SMART" id="SM00363"/>
    </source>
</evidence>
<evidence type="ECO:0000256" key="2">
    <source>
        <dbReference type="ARBA" id="ARBA00010876"/>
    </source>
</evidence>
<dbReference type="Proteomes" id="UP000232229">
    <property type="component" value="Chromosome"/>
</dbReference>
<dbReference type="STRING" id="1336232.GCA_000518825_00944"/>
<dbReference type="GO" id="GO:0120159">
    <property type="term" value="F:rRNA pseudouridine synthase activity"/>
    <property type="evidence" value="ECO:0007669"/>
    <property type="project" value="UniProtKB-ARBA"/>
</dbReference>
<dbReference type="EMBL" id="CP023173">
    <property type="protein sequence ID" value="ASZ09331.1"/>
    <property type="molecule type" value="Genomic_DNA"/>
</dbReference>
<dbReference type="CDD" id="cd02869">
    <property type="entry name" value="PseudoU_synth_RluA_like"/>
    <property type="match status" value="1"/>
</dbReference>
<dbReference type="PANTHER" id="PTHR21600">
    <property type="entry name" value="MITOCHONDRIAL RNA PSEUDOURIDINE SYNTHASE"/>
    <property type="match status" value="1"/>
</dbReference>
<evidence type="ECO:0000256" key="6">
    <source>
        <dbReference type="PROSITE-ProRule" id="PRU00182"/>
    </source>
</evidence>
<dbReference type="SUPFAM" id="SSF55174">
    <property type="entry name" value="Alpha-L RNA-binding motif"/>
    <property type="match status" value="1"/>
</dbReference>
<dbReference type="SMART" id="SM00363">
    <property type="entry name" value="S4"/>
    <property type="match status" value="1"/>
</dbReference>
<comment type="similarity">
    <text evidence="2">Belongs to the pseudouridine synthase RluA family.</text>
</comment>
<dbReference type="InterPro" id="IPR002942">
    <property type="entry name" value="S4_RNA-bd"/>
</dbReference>
<evidence type="ECO:0000256" key="4">
    <source>
        <dbReference type="ARBA" id="ARBA00031870"/>
    </source>
</evidence>
<dbReference type="InterPro" id="IPR036986">
    <property type="entry name" value="S4_RNA-bd_sf"/>
</dbReference>
<keyword evidence="6" id="KW-0694">RNA-binding</keyword>
<dbReference type="CDD" id="cd00165">
    <property type="entry name" value="S4"/>
    <property type="match status" value="1"/>
</dbReference>
<keyword evidence="9" id="KW-1185">Reference proteome</keyword>
<dbReference type="KEGG" id="mchc:CK556_03175"/>
<evidence type="ECO:0000256" key="3">
    <source>
        <dbReference type="ARBA" id="ARBA00023235"/>
    </source>
</evidence>
<feature type="domain" description="RNA-binding S4" evidence="7">
    <location>
        <begin position="34"/>
        <end position="95"/>
    </location>
</feature>
<organism evidence="8 9">
    <name type="scientific">Mesoplasma chauliocola</name>
    <dbReference type="NCBI Taxonomy" id="216427"/>
    <lineage>
        <taxon>Bacteria</taxon>
        <taxon>Bacillati</taxon>
        <taxon>Mycoplasmatota</taxon>
        <taxon>Mollicutes</taxon>
        <taxon>Entomoplasmatales</taxon>
        <taxon>Entomoplasmataceae</taxon>
        <taxon>Mesoplasma</taxon>
    </lineage>
</organism>
<dbReference type="InterPro" id="IPR050188">
    <property type="entry name" value="RluA_PseudoU_synthase"/>
</dbReference>
<dbReference type="Gene3D" id="3.30.2350.10">
    <property type="entry name" value="Pseudouridine synthase"/>
    <property type="match status" value="1"/>
</dbReference>
<evidence type="ECO:0000256" key="5">
    <source>
        <dbReference type="ARBA" id="ARBA00033164"/>
    </source>
</evidence>
<name>A0A249SPC6_9MOLU</name>
<dbReference type="GO" id="GO:0000455">
    <property type="term" value="P:enzyme-directed rRNA pseudouridine synthesis"/>
    <property type="evidence" value="ECO:0007669"/>
    <property type="project" value="UniProtKB-ARBA"/>
</dbReference>
<evidence type="ECO:0000313" key="9">
    <source>
        <dbReference type="Proteomes" id="UP000232229"/>
    </source>
</evidence>
<dbReference type="InterPro" id="IPR020103">
    <property type="entry name" value="PsdUridine_synth_cat_dom_sf"/>
</dbReference>
<proteinExistence type="inferred from homology"/>
<evidence type="ECO:0000313" key="8">
    <source>
        <dbReference type="EMBL" id="ASZ09331.1"/>
    </source>
</evidence>
<protein>
    <recommendedName>
        <fullName evidence="4">RNA pseudouridylate synthase</fullName>
    </recommendedName>
    <alternativeName>
        <fullName evidence="5">RNA-uridine isomerase</fullName>
    </alternativeName>
</protein>
<evidence type="ECO:0000256" key="1">
    <source>
        <dbReference type="ARBA" id="ARBA00000073"/>
    </source>
</evidence>
<dbReference type="PROSITE" id="PS50889">
    <property type="entry name" value="S4"/>
    <property type="match status" value="1"/>
</dbReference>
<accession>A0A249SPC6</accession>
<reference evidence="8 9" key="1">
    <citation type="submission" date="2017-08" db="EMBL/GenBank/DDBJ databases">
        <title>Complete Genome Sequence of Mesoplasma chauliocola.</title>
        <authorList>
            <person name="Knight T.F.Jr."/>
            <person name="Citino T."/>
        </authorList>
    </citation>
    <scope>NUCLEOTIDE SEQUENCE [LARGE SCALE GENOMIC DNA]</scope>
    <source>
        <strain evidence="8 9">CHPA-2</strain>
    </source>
</reference>
<comment type="catalytic activity">
    <reaction evidence="1">
        <text>a uridine in RNA = a pseudouridine in RNA</text>
        <dbReference type="Rhea" id="RHEA:48348"/>
        <dbReference type="Rhea" id="RHEA-COMP:12068"/>
        <dbReference type="Rhea" id="RHEA-COMP:12069"/>
        <dbReference type="ChEBI" id="CHEBI:65314"/>
        <dbReference type="ChEBI" id="CHEBI:65315"/>
    </reaction>
</comment>
<keyword evidence="3" id="KW-0413">Isomerase</keyword>
<gene>
    <name evidence="8" type="ORF">CK556_03175</name>
</gene>
<dbReference type="Pfam" id="PF00849">
    <property type="entry name" value="PseudoU_synth_2"/>
    <property type="match status" value="1"/>
</dbReference>
<dbReference type="SUPFAM" id="SSF55120">
    <property type="entry name" value="Pseudouridine synthase"/>
    <property type="match status" value="1"/>
</dbReference>
<dbReference type="PANTHER" id="PTHR21600:SF83">
    <property type="entry name" value="PSEUDOURIDYLATE SYNTHASE RPUSD4, MITOCHONDRIAL"/>
    <property type="match status" value="1"/>
</dbReference>